<evidence type="ECO:0000313" key="3">
    <source>
        <dbReference type="Proteomes" id="UP000284120"/>
    </source>
</evidence>
<keyword evidence="3" id="KW-1185">Reference proteome</keyword>
<dbReference type="InterPro" id="IPR040911">
    <property type="entry name" value="Exostosin_GT47"/>
</dbReference>
<accession>A0A443YPP9</accession>
<dbReference type="RefSeq" id="WP_113648519.1">
    <property type="nucleotide sequence ID" value="NZ_QMHN01000005.1"/>
</dbReference>
<organism evidence="2 3">
    <name type="scientific">Pedobacter chitinilyticus</name>
    <dbReference type="NCBI Taxonomy" id="2233776"/>
    <lineage>
        <taxon>Bacteria</taxon>
        <taxon>Pseudomonadati</taxon>
        <taxon>Bacteroidota</taxon>
        <taxon>Sphingobacteriia</taxon>
        <taxon>Sphingobacteriales</taxon>
        <taxon>Sphingobacteriaceae</taxon>
        <taxon>Pedobacter</taxon>
    </lineage>
</organism>
<evidence type="ECO:0000259" key="1">
    <source>
        <dbReference type="Pfam" id="PF03016"/>
    </source>
</evidence>
<dbReference type="Pfam" id="PF03016">
    <property type="entry name" value="Exostosin_GT47"/>
    <property type="match status" value="1"/>
</dbReference>
<dbReference type="EMBL" id="SAYW01000005">
    <property type="protein sequence ID" value="RWU05760.1"/>
    <property type="molecule type" value="Genomic_DNA"/>
</dbReference>
<feature type="domain" description="Exostosin GT47" evidence="1">
    <location>
        <begin position="170"/>
        <end position="231"/>
    </location>
</feature>
<proteinExistence type="predicted"/>
<dbReference type="Proteomes" id="UP000284120">
    <property type="component" value="Unassembled WGS sequence"/>
</dbReference>
<sequence>MKTVAPIKIYHAEPLDGTLFFVAQSSTYQPASLEDCELVLYHDLYKDAKQVGKFLKQISEKYKPLGKKVLIFVMLDDESDYGHFDNLILLRVSARASKLRDHEIILPYLWEGREEPYPLSPKSELPVIGFCGLLSKHRKKLVNVFLKSKQVSSDFLVRKKFWGGKPHDKSLINEFFDNIENTQFTLSNRGAGNFSMRFYQVLSCGRIPVLVNTNMLLPFSDKIAWNEILIFEDDAKTCLQRTLQIHEQGLTQELQLKCRQVYDDFLSPTVYFSQLIAEIKHRSLLQVHQTEKNKNSFSGLASHLYKKLFKA</sequence>
<evidence type="ECO:0000313" key="2">
    <source>
        <dbReference type="EMBL" id="RWU05760.1"/>
    </source>
</evidence>
<dbReference type="AlphaFoldDB" id="A0A443YPP9"/>
<gene>
    <name evidence="2" type="ORF">DPV69_16635</name>
</gene>
<comment type="caution">
    <text evidence="2">The sequence shown here is derived from an EMBL/GenBank/DDBJ whole genome shotgun (WGS) entry which is preliminary data.</text>
</comment>
<reference evidence="2 3" key="1">
    <citation type="submission" date="2018-06" db="EMBL/GenBank/DDBJ databases">
        <title>Pedobacter endophyticus sp. nov., an endophytic bacterium isolated from a leaf of Triticum aestivum.</title>
        <authorList>
            <person name="Zhang L."/>
        </authorList>
    </citation>
    <scope>NUCLEOTIDE SEQUENCE [LARGE SCALE GENOMIC DNA]</scope>
    <source>
        <strain evidence="2 3">CM134L-2</strain>
    </source>
</reference>
<protein>
    <recommendedName>
        <fullName evidence="1">Exostosin GT47 domain-containing protein</fullName>
    </recommendedName>
</protein>
<name>A0A443YPP9_9SPHI</name>
<dbReference type="OrthoDB" id="1416011at2"/>